<comment type="caution">
    <text evidence="1">The sequence shown here is derived from an EMBL/GenBank/DDBJ whole genome shotgun (WGS) entry which is preliminary data.</text>
</comment>
<evidence type="ECO:0000313" key="1">
    <source>
        <dbReference type="EMBL" id="KAK7356048.1"/>
    </source>
</evidence>
<name>A0AAN9MR81_PHACN</name>
<dbReference type="Proteomes" id="UP001374584">
    <property type="component" value="Unassembled WGS sequence"/>
</dbReference>
<evidence type="ECO:0000313" key="2">
    <source>
        <dbReference type="Proteomes" id="UP001374584"/>
    </source>
</evidence>
<keyword evidence="2" id="KW-1185">Reference proteome</keyword>
<accession>A0AAN9MR81</accession>
<gene>
    <name evidence="1" type="ORF">VNO80_15314</name>
</gene>
<sequence length="158" mass="18240">MKLEKVVGILQICERWRRKLCSVRVVADNACVLGMLSIFSLKPKSKPHSLRSLRQTFLQIPKTHRRLKGRHHAHAETRSRELGPAAVGGEIRGSEHWHLRVMVVRDEVHHHAEALCSLLDDMKDLEIYLTGDIAKNEFGDDEGFREHYGFEKEKKNKV</sequence>
<protein>
    <submittedName>
        <fullName evidence="1">Uncharacterized protein</fullName>
    </submittedName>
</protein>
<organism evidence="1 2">
    <name type="scientific">Phaseolus coccineus</name>
    <name type="common">Scarlet runner bean</name>
    <name type="synonym">Phaseolus multiflorus</name>
    <dbReference type="NCBI Taxonomy" id="3886"/>
    <lineage>
        <taxon>Eukaryota</taxon>
        <taxon>Viridiplantae</taxon>
        <taxon>Streptophyta</taxon>
        <taxon>Embryophyta</taxon>
        <taxon>Tracheophyta</taxon>
        <taxon>Spermatophyta</taxon>
        <taxon>Magnoliopsida</taxon>
        <taxon>eudicotyledons</taxon>
        <taxon>Gunneridae</taxon>
        <taxon>Pentapetalae</taxon>
        <taxon>rosids</taxon>
        <taxon>fabids</taxon>
        <taxon>Fabales</taxon>
        <taxon>Fabaceae</taxon>
        <taxon>Papilionoideae</taxon>
        <taxon>50 kb inversion clade</taxon>
        <taxon>NPAAA clade</taxon>
        <taxon>indigoferoid/millettioid clade</taxon>
        <taxon>Phaseoleae</taxon>
        <taxon>Phaseolus</taxon>
    </lineage>
</organism>
<dbReference type="AlphaFoldDB" id="A0AAN9MR81"/>
<reference evidence="1 2" key="1">
    <citation type="submission" date="2024-01" db="EMBL/GenBank/DDBJ databases">
        <title>The genomes of 5 underutilized Papilionoideae crops provide insights into root nodulation and disease resistanc.</title>
        <authorList>
            <person name="Jiang F."/>
        </authorList>
    </citation>
    <scope>NUCLEOTIDE SEQUENCE [LARGE SCALE GENOMIC DNA]</scope>
    <source>
        <strain evidence="1">JINMINGXINNONG_FW02</strain>
        <tissue evidence="1">Leaves</tissue>
    </source>
</reference>
<dbReference type="EMBL" id="JAYMYR010000006">
    <property type="protein sequence ID" value="KAK7356048.1"/>
    <property type="molecule type" value="Genomic_DNA"/>
</dbReference>
<proteinExistence type="predicted"/>